<evidence type="ECO:0000313" key="3">
    <source>
        <dbReference type="EMBL" id="MDT0348176.1"/>
    </source>
</evidence>
<dbReference type="EMBL" id="JAVREJ010000001">
    <property type="protein sequence ID" value="MDT0348176.1"/>
    <property type="molecule type" value="Genomic_DNA"/>
</dbReference>
<proteinExistence type="predicted"/>
<feature type="compositionally biased region" description="Pro residues" evidence="1">
    <location>
        <begin position="74"/>
        <end position="86"/>
    </location>
</feature>
<name>A0ABU2N2N7_9PSEU</name>
<reference evidence="4" key="1">
    <citation type="submission" date="2023-07" db="EMBL/GenBank/DDBJ databases">
        <title>30 novel species of actinomycetes from the DSMZ collection.</title>
        <authorList>
            <person name="Nouioui I."/>
        </authorList>
    </citation>
    <scope>NUCLEOTIDE SEQUENCE [LARGE SCALE GENOMIC DNA]</scope>
    <source>
        <strain evidence="4">DSM 45834</strain>
    </source>
</reference>
<dbReference type="Proteomes" id="UP001183202">
    <property type="component" value="Unassembled WGS sequence"/>
</dbReference>
<evidence type="ECO:0000256" key="2">
    <source>
        <dbReference type="SAM" id="Phobius"/>
    </source>
</evidence>
<gene>
    <name evidence="3" type="ORF">RM445_01385</name>
</gene>
<feature type="transmembrane region" description="Helical" evidence="2">
    <location>
        <begin position="40"/>
        <end position="59"/>
    </location>
</feature>
<feature type="transmembrane region" description="Helical" evidence="2">
    <location>
        <begin position="12"/>
        <end position="34"/>
    </location>
</feature>
<keyword evidence="4" id="KW-1185">Reference proteome</keyword>
<evidence type="ECO:0000313" key="4">
    <source>
        <dbReference type="Proteomes" id="UP001183202"/>
    </source>
</evidence>
<keyword evidence="2" id="KW-1133">Transmembrane helix</keyword>
<keyword evidence="2" id="KW-0812">Transmembrane</keyword>
<organism evidence="3 4">
    <name type="scientific">Pseudonocardia charpentierae</name>
    <dbReference type="NCBI Taxonomy" id="3075545"/>
    <lineage>
        <taxon>Bacteria</taxon>
        <taxon>Bacillati</taxon>
        <taxon>Actinomycetota</taxon>
        <taxon>Actinomycetes</taxon>
        <taxon>Pseudonocardiales</taxon>
        <taxon>Pseudonocardiaceae</taxon>
        <taxon>Pseudonocardia</taxon>
    </lineage>
</organism>
<sequence length="299" mass="31812">MLPSRWTLHHYGALLDVVCAVAVAIGTVVLGASAPTLRDAAFPLLLGVCVVAVLVRWAVRSWRDGGRKAERVASPPPRSPADPPRLSPEGERELTRIVAVLAAAGVFAPRAPDPADLHGPVADQGEPITVEGVLAALDEADYYVPGFDAAAYSANLAFHVSHGEQLAEVLREQVGDLVRLGGGRLADVTAAVDLTYRPGTARVRTVIRLVVDEAEQVLAYDGAAKYLSTEVHVALARILRERGMDRRLAWLWSDQGVWLSGLPDGAVDGLNTALGAAAGEGWQWVDEQEPVAAGEMYEP</sequence>
<feature type="region of interest" description="Disordered" evidence="1">
    <location>
        <begin position="68"/>
        <end position="90"/>
    </location>
</feature>
<dbReference type="RefSeq" id="WP_311554075.1">
    <property type="nucleotide sequence ID" value="NZ_JAVREJ010000001.1"/>
</dbReference>
<protein>
    <submittedName>
        <fullName evidence="3">Uncharacterized protein</fullName>
    </submittedName>
</protein>
<evidence type="ECO:0000256" key="1">
    <source>
        <dbReference type="SAM" id="MobiDB-lite"/>
    </source>
</evidence>
<keyword evidence="2" id="KW-0472">Membrane</keyword>
<accession>A0ABU2N2N7</accession>
<comment type="caution">
    <text evidence="3">The sequence shown here is derived from an EMBL/GenBank/DDBJ whole genome shotgun (WGS) entry which is preliminary data.</text>
</comment>